<protein>
    <recommendedName>
        <fullName evidence="1">HTH luxR-type domain-containing protein</fullName>
    </recommendedName>
</protein>
<gene>
    <name evidence="2" type="ORF">C7B47_17025</name>
</gene>
<comment type="caution">
    <text evidence="2">The sequence shown here is derived from an EMBL/GenBank/DDBJ whole genome shotgun (WGS) entry which is preliminary data.</text>
</comment>
<dbReference type="Pfam" id="PF00196">
    <property type="entry name" value="GerE"/>
    <property type="match status" value="1"/>
</dbReference>
<dbReference type="InterPro" id="IPR036388">
    <property type="entry name" value="WH-like_DNA-bd_sf"/>
</dbReference>
<proteinExistence type="predicted"/>
<feature type="non-terminal residue" evidence="2">
    <location>
        <position position="1"/>
    </location>
</feature>
<accession>A0A2T2WI81</accession>
<dbReference type="Gene3D" id="1.10.10.10">
    <property type="entry name" value="Winged helix-like DNA-binding domain superfamily/Winged helix DNA-binding domain"/>
    <property type="match status" value="1"/>
</dbReference>
<dbReference type="InterPro" id="IPR016032">
    <property type="entry name" value="Sig_transdc_resp-reg_C-effctor"/>
</dbReference>
<dbReference type="Proteomes" id="UP000242705">
    <property type="component" value="Unassembled WGS sequence"/>
</dbReference>
<feature type="domain" description="HTH luxR-type" evidence="1">
    <location>
        <begin position="3"/>
        <end position="47"/>
    </location>
</feature>
<evidence type="ECO:0000313" key="3">
    <source>
        <dbReference type="Proteomes" id="UP000242705"/>
    </source>
</evidence>
<dbReference type="AlphaFoldDB" id="A0A2T2WI81"/>
<dbReference type="SUPFAM" id="SSF46894">
    <property type="entry name" value="C-terminal effector domain of the bipartite response regulators"/>
    <property type="match status" value="1"/>
</dbReference>
<organism evidence="2 3">
    <name type="scientific">Sulfobacillus thermosulfidooxidans</name>
    <dbReference type="NCBI Taxonomy" id="28034"/>
    <lineage>
        <taxon>Bacteria</taxon>
        <taxon>Bacillati</taxon>
        <taxon>Bacillota</taxon>
        <taxon>Clostridia</taxon>
        <taxon>Eubacteriales</taxon>
        <taxon>Clostridiales Family XVII. Incertae Sedis</taxon>
        <taxon>Sulfobacillus</taxon>
    </lineage>
</organism>
<sequence length="56" mass="6536">ANLLSDREWEILWAWLAGQSYAAIAARYQKSPKHIDNTLQRVKRKLRRAWATGCSH</sequence>
<evidence type="ECO:0000259" key="1">
    <source>
        <dbReference type="Pfam" id="PF00196"/>
    </source>
</evidence>
<reference evidence="2 3" key="1">
    <citation type="journal article" date="2014" name="BMC Genomics">
        <title>Comparison of environmental and isolate Sulfobacillus genomes reveals diverse carbon, sulfur, nitrogen, and hydrogen metabolisms.</title>
        <authorList>
            <person name="Justice N.B."/>
            <person name="Norman A."/>
            <person name="Brown C.T."/>
            <person name="Singh A."/>
            <person name="Thomas B.C."/>
            <person name="Banfield J.F."/>
        </authorList>
    </citation>
    <scope>NUCLEOTIDE SEQUENCE [LARGE SCALE GENOMIC DNA]</scope>
    <source>
        <strain evidence="2">AMDSBA5</strain>
    </source>
</reference>
<dbReference type="InterPro" id="IPR000792">
    <property type="entry name" value="Tscrpt_reg_LuxR_C"/>
</dbReference>
<dbReference type="GO" id="GO:0006355">
    <property type="term" value="P:regulation of DNA-templated transcription"/>
    <property type="evidence" value="ECO:0007669"/>
    <property type="project" value="InterPro"/>
</dbReference>
<evidence type="ECO:0000313" key="2">
    <source>
        <dbReference type="EMBL" id="PSR21936.1"/>
    </source>
</evidence>
<name>A0A2T2WI81_SULTH</name>
<dbReference type="GO" id="GO:0003677">
    <property type="term" value="F:DNA binding"/>
    <property type="evidence" value="ECO:0007669"/>
    <property type="project" value="InterPro"/>
</dbReference>
<dbReference type="EMBL" id="PXYX01000098">
    <property type="protein sequence ID" value="PSR21936.1"/>
    <property type="molecule type" value="Genomic_DNA"/>
</dbReference>